<dbReference type="SUPFAM" id="SSF88697">
    <property type="entry name" value="PUA domain-like"/>
    <property type="match status" value="1"/>
</dbReference>
<keyword evidence="5" id="KW-0418">Kinase</keyword>
<evidence type="ECO:0000256" key="1">
    <source>
        <dbReference type="ARBA" id="ARBA00004678"/>
    </source>
</evidence>
<name>A0A4U5N6Y8_STECR</name>
<dbReference type="InterPro" id="IPR025980">
    <property type="entry name" value="ATP-Sase_PUA-like_dom"/>
</dbReference>
<dbReference type="InterPro" id="IPR015947">
    <property type="entry name" value="PUA-like_sf"/>
</dbReference>
<dbReference type="GO" id="GO:0004020">
    <property type="term" value="F:adenylylsulfate kinase activity"/>
    <property type="evidence" value="ECO:0007669"/>
    <property type="project" value="UniProtKB-EC"/>
</dbReference>
<dbReference type="OrthoDB" id="506431at2759"/>
<dbReference type="EMBL" id="AZBU02000005">
    <property type="protein sequence ID" value="TKR77961.1"/>
    <property type="molecule type" value="Genomic_DNA"/>
</dbReference>
<dbReference type="EC" id="2.7.1.25" evidence="2"/>
<accession>A0A4U5N6Y8</accession>
<dbReference type="NCBIfam" id="TIGR00455">
    <property type="entry name" value="apsK"/>
    <property type="match status" value="1"/>
</dbReference>
<organism evidence="9 10">
    <name type="scientific">Steinernema carpocapsae</name>
    <name type="common">Entomopathogenic nematode</name>
    <dbReference type="NCBI Taxonomy" id="34508"/>
    <lineage>
        <taxon>Eukaryota</taxon>
        <taxon>Metazoa</taxon>
        <taxon>Ecdysozoa</taxon>
        <taxon>Nematoda</taxon>
        <taxon>Chromadorea</taxon>
        <taxon>Rhabditida</taxon>
        <taxon>Tylenchina</taxon>
        <taxon>Panagrolaimomorpha</taxon>
        <taxon>Strongyloidoidea</taxon>
        <taxon>Steinernematidae</taxon>
        <taxon>Steinernema</taxon>
    </lineage>
</organism>
<evidence type="ECO:0000259" key="7">
    <source>
        <dbReference type="Pfam" id="PF01583"/>
    </source>
</evidence>
<keyword evidence="3" id="KW-0808">Transferase</keyword>
<dbReference type="STRING" id="34508.A0A4U5N6Y8"/>
<dbReference type="PANTHER" id="PTHR11055:SF1">
    <property type="entry name" value="PAPS SYNTHETASE, ISOFORM D"/>
    <property type="match status" value="1"/>
</dbReference>
<keyword evidence="10" id="KW-1185">Reference proteome</keyword>
<dbReference type="Pfam" id="PF01583">
    <property type="entry name" value="APS_kinase"/>
    <property type="match status" value="1"/>
</dbReference>
<dbReference type="NCBIfam" id="NF003013">
    <property type="entry name" value="PRK03846.1"/>
    <property type="match status" value="1"/>
</dbReference>
<dbReference type="HAMAP" id="MF_00065">
    <property type="entry name" value="Adenylyl_sulf_kinase"/>
    <property type="match status" value="1"/>
</dbReference>
<protein>
    <recommendedName>
        <fullName evidence="2">adenylyl-sulfate kinase</fullName>
        <ecNumber evidence="2">2.7.1.25</ecNumber>
    </recommendedName>
</protein>
<dbReference type="GO" id="GO:0000103">
    <property type="term" value="P:sulfate assimilation"/>
    <property type="evidence" value="ECO:0007669"/>
    <property type="project" value="InterPro"/>
</dbReference>
<keyword evidence="6" id="KW-0067">ATP-binding</keyword>
<dbReference type="Proteomes" id="UP000298663">
    <property type="component" value="Unassembled WGS sequence"/>
</dbReference>
<gene>
    <name evidence="9" type="ORF">L596_018846</name>
</gene>
<evidence type="ECO:0000256" key="2">
    <source>
        <dbReference type="ARBA" id="ARBA00012121"/>
    </source>
</evidence>
<dbReference type="SUPFAM" id="SSF52540">
    <property type="entry name" value="P-loop containing nucleoside triphosphate hydrolases"/>
    <property type="match status" value="1"/>
</dbReference>
<keyword evidence="4" id="KW-0547">Nucleotide-binding</keyword>
<evidence type="ECO:0000313" key="9">
    <source>
        <dbReference type="EMBL" id="TKR77961.1"/>
    </source>
</evidence>
<dbReference type="CDD" id="cd02027">
    <property type="entry name" value="APSK"/>
    <property type="match status" value="1"/>
</dbReference>
<comment type="pathway">
    <text evidence="1">Sulfur metabolism.</text>
</comment>
<reference evidence="9 10" key="2">
    <citation type="journal article" date="2019" name="G3 (Bethesda)">
        <title>Hybrid Assembly of the Genome of the Entomopathogenic Nematode Steinernema carpocapsae Identifies the X-Chromosome.</title>
        <authorList>
            <person name="Serra L."/>
            <person name="Macchietto M."/>
            <person name="Macias-Munoz A."/>
            <person name="McGill C.J."/>
            <person name="Rodriguez I.M."/>
            <person name="Rodriguez B."/>
            <person name="Murad R."/>
            <person name="Mortazavi A."/>
        </authorList>
    </citation>
    <scope>NUCLEOTIDE SEQUENCE [LARGE SCALE GENOMIC DNA]</scope>
    <source>
        <strain evidence="9 10">ALL</strain>
    </source>
</reference>
<feature type="domain" description="APS kinase" evidence="7">
    <location>
        <begin position="56"/>
        <end position="208"/>
    </location>
</feature>
<evidence type="ECO:0000256" key="5">
    <source>
        <dbReference type="ARBA" id="ARBA00022777"/>
    </source>
</evidence>
<proteinExistence type="inferred from homology"/>
<evidence type="ECO:0000256" key="3">
    <source>
        <dbReference type="ARBA" id="ARBA00022679"/>
    </source>
</evidence>
<evidence type="ECO:0000259" key="8">
    <source>
        <dbReference type="Pfam" id="PF14306"/>
    </source>
</evidence>
<evidence type="ECO:0000256" key="6">
    <source>
        <dbReference type="ARBA" id="ARBA00022840"/>
    </source>
</evidence>
<evidence type="ECO:0000313" key="10">
    <source>
        <dbReference type="Proteomes" id="UP000298663"/>
    </source>
</evidence>
<dbReference type="Gene3D" id="3.40.50.300">
    <property type="entry name" value="P-loop containing nucleotide triphosphate hydrolases"/>
    <property type="match status" value="1"/>
</dbReference>
<evidence type="ECO:0000256" key="4">
    <source>
        <dbReference type="ARBA" id="ARBA00022741"/>
    </source>
</evidence>
<dbReference type="GO" id="GO:0050428">
    <property type="term" value="P:3'-phosphoadenosine 5'-phosphosulfate biosynthetic process"/>
    <property type="evidence" value="ECO:0007669"/>
    <property type="project" value="TreeGrafter"/>
</dbReference>
<dbReference type="InterPro" id="IPR059117">
    <property type="entry name" value="APS_kinase_dom"/>
</dbReference>
<dbReference type="PANTHER" id="PTHR11055">
    <property type="entry name" value="BIFUNCTIONAL 3'-PHOSPHOADENOSINE 5'-PHOSPHOSULFATE SYNTHASE"/>
    <property type="match status" value="1"/>
</dbReference>
<dbReference type="GO" id="GO:0005524">
    <property type="term" value="F:ATP binding"/>
    <property type="evidence" value="ECO:0007669"/>
    <property type="project" value="UniProtKB-KW"/>
</dbReference>
<comment type="caution">
    <text evidence="9">The sequence shown here is derived from an EMBL/GenBank/DDBJ whole genome shotgun (WGS) entry which is preliminary data.</text>
</comment>
<feature type="domain" description="ATP-sulfurylase PUA-like" evidence="8">
    <location>
        <begin position="246"/>
        <end position="337"/>
    </location>
</feature>
<dbReference type="Gene3D" id="3.10.400.10">
    <property type="entry name" value="Sulfate adenylyltransferase"/>
    <property type="match status" value="1"/>
</dbReference>
<dbReference type="InterPro" id="IPR002891">
    <property type="entry name" value="APS"/>
</dbReference>
<dbReference type="Pfam" id="PF14306">
    <property type="entry name" value="PUA_2"/>
    <property type="match status" value="1"/>
</dbReference>
<reference evidence="9 10" key="1">
    <citation type="journal article" date="2015" name="Genome Biol.">
        <title>Comparative genomics of Steinernema reveals deeply conserved gene regulatory networks.</title>
        <authorList>
            <person name="Dillman A.R."/>
            <person name="Macchietto M."/>
            <person name="Porter C.F."/>
            <person name="Rogers A."/>
            <person name="Williams B."/>
            <person name="Antoshechkin I."/>
            <person name="Lee M.M."/>
            <person name="Goodwin Z."/>
            <person name="Lu X."/>
            <person name="Lewis E.E."/>
            <person name="Goodrich-Blair H."/>
            <person name="Stock S.P."/>
            <person name="Adams B.J."/>
            <person name="Sternberg P.W."/>
            <person name="Mortazavi A."/>
        </authorList>
    </citation>
    <scope>NUCLEOTIDE SEQUENCE [LARGE SCALE GENOMIC DNA]</scope>
    <source>
        <strain evidence="9 10">ALL</strain>
    </source>
</reference>
<sequence length="485" mass="53368">MSDCFPLLVGCGCHRASPHPLAALHTTPRATNVTFQPHKVDRAERSAILGRHRGFRGCTLWLTGLSGAGKTSIAFEAERILVEMGIPVCGLDGDNVRHGLCKNLGFLKEDREENIRRVAEVAKLFADLGVVCLASFISPYASGRNEARAIHKAAKLPFFEVYVNTSLEVCEWRDTKNLYKKARAGEICGFTGVDGIYEEPRKPDLRIDAGGESIEASTRKLIAFLFQKGIVPFLPYPTAISEMPSTSISTIAISESEAKWVQILANGWLDPLRGFMTEQQYLQTIQHGAIFTPVLAAFKTPIAIRLDSEIEAGKPIALVFDKRIIAKIPLPEIFKSQDHSSFLLGGDIVPTSHAFSNPLLRAPNELRKQIAAVDQDSTAAIFLRSAIDNNQAVRIDEAREILREKGFGSTAIIVFVEDEAEFLRSEEVADPETTKVVLMHVETEDLLLRARLAKAVGARVLLSEQKFEGNLKVAPGLEDVELVDL</sequence>
<dbReference type="AlphaFoldDB" id="A0A4U5N6Y8"/>
<dbReference type="InterPro" id="IPR027417">
    <property type="entry name" value="P-loop_NTPase"/>
</dbReference>